<dbReference type="EMBL" id="JALGCL010000001">
    <property type="protein sequence ID" value="MCJ0825456.1"/>
    <property type="molecule type" value="Genomic_DNA"/>
</dbReference>
<feature type="transmembrane region" description="Helical" evidence="1">
    <location>
        <begin position="6"/>
        <end position="30"/>
    </location>
</feature>
<evidence type="ECO:0000313" key="3">
    <source>
        <dbReference type="Proteomes" id="UP001165423"/>
    </source>
</evidence>
<comment type="caution">
    <text evidence="2">The sequence shown here is derived from an EMBL/GenBank/DDBJ whole genome shotgun (WGS) entry which is preliminary data.</text>
</comment>
<feature type="transmembrane region" description="Helical" evidence="1">
    <location>
        <begin position="165"/>
        <end position="186"/>
    </location>
</feature>
<feature type="transmembrane region" description="Helical" evidence="1">
    <location>
        <begin position="142"/>
        <end position="158"/>
    </location>
</feature>
<keyword evidence="3" id="KW-1185">Reference proteome</keyword>
<reference evidence="2 3" key="1">
    <citation type="submission" date="2022-03" db="EMBL/GenBank/DDBJ databases">
        <title>Luteimonas soily sp. nov., a novel bacterium isolated from the soil.</title>
        <authorList>
            <person name="Zhang X."/>
        </authorList>
    </citation>
    <scope>NUCLEOTIDE SEQUENCE [LARGE SCALE GENOMIC DNA]</scope>
    <source>
        <strain evidence="2 3">50</strain>
    </source>
</reference>
<proteinExistence type="predicted"/>
<organism evidence="2 3">
    <name type="scientific">Cognatiluteimonas sedimenti</name>
    <dbReference type="NCBI Taxonomy" id="2927791"/>
    <lineage>
        <taxon>Bacteria</taxon>
        <taxon>Pseudomonadati</taxon>
        <taxon>Pseudomonadota</taxon>
        <taxon>Gammaproteobacteria</taxon>
        <taxon>Lysobacterales</taxon>
        <taxon>Lysobacteraceae</taxon>
        <taxon>Cognatiluteimonas</taxon>
    </lineage>
</organism>
<dbReference type="RefSeq" id="WP_243319821.1">
    <property type="nucleotide sequence ID" value="NZ_JALGCL010000001.1"/>
</dbReference>
<protein>
    <submittedName>
        <fullName evidence="2">Uncharacterized protein</fullName>
    </submittedName>
</protein>
<evidence type="ECO:0000313" key="2">
    <source>
        <dbReference type="EMBL" id="MCJ0825456.1"/>
    </source>
</evidence>
<name>A0ABT0A3C6_9GAMM</name>
<evidence type="ECO:0000256" key="1">
    <source>
        <dbReference type="SAM" id="Phobius"/>
    </source>
</evidence>
<dbReference type="Proteomes" id="UP001165423">
    <property type="component" value="Unassembled WGS sequence"/>
</dbReference>
<gene>
    <name evidence="2" type="ORF">MQC88_05705</name>
</gene>
<sequence length="187" mass="20871">MTPFEYLSVLISIVIGLAITQLLSGTARLIQIRARVRPHATTLLWMATLFLLDTQIWWAAFERRDIGQWNFFLFLFYLLQPTLAFLLSYLVLPELGDEDEIDLPANFAGNRPWFFGLLALLPLVSLADEYIDAGAVPSDADAAFRVLFLLLALVAGRVHGARAQLWFAGSSLALLCGYVGLLFLHLS</sequence>
<feature type="transmembrane region" description="Helical" evidence="1">
    <location>
        <begin position="42"/>
        <end position="60"/>
    </location>
</feature>
<accession>A0ABT0A3C6</accession>
<feature type="transmembrane region" description="Helical" evidence="1">
    <location>
        <begin position="72"/>
        <end position="92"/>
    </location>
</feature>
<keyword evidence="1" id="KW-1133">Transmembrane helix</keyword>
<keyword evidence="1" id="KW-0472">Membrane</keyword>
<keyword evidence="1" id="KW-0812">Transmembrane</keyword>
<feature type="transmembrane region" description="Helical" evidence="1">
    <location>
        <begin position="113"/>
        <end position="130"/>
    </location>
</feature>